<evidence type="ECO:0000313" key="3">
    <source>
        <dbReference type="EMBL" id="EKX54859.1"/>
    </source>
</evidence>
<feature type="domain" description="PDZ" evidence="2">
    <location>
        <begin position="53"/>
        <end position="130"/>
    </location>
</feature>
<dbReference type="Gene3D" id="2.30.42.10">
    <property type="match status" value="1"/>
</dbReference>
<name>L1K2N9_GUITC</name>
<reference evidence="3 5" key="1">
    <citation type="journal article" date="2012" name="Nature">
        <title>Algal genomes reveal evolutionary mosaicism and the fate of nucleomorphs.</title>
        <authorList>
            <consortium name="DOE Joint Genome Institute"/>
            <person name="Curtis B.A."/>
            <person name="Tanifuji G."/>
            <person name="Burki F."/>
            <person name="Gruber A."/>
            <person name="Irimia M."/>
            <person name="Maruyama S."/>
            <person name="Arias M.C."/>
            <person name="Ball S.G."/>
            <person name="Gile G.H."/>
            <person name="Hirakawa Y."/>
            <person name="Hopkins J.F."/>
            <person name="Kuo A."/>
            <person name="Rensing S.A."/>
            <person name="Schmutz J."/>
            <person name="Symeonidi A."/>
            <person name="Elias M."/>
            <person name="Eveleigh R.J."/>
            <person name="Herman E.K."/>
            <person name="Klute M.J."/>
            <person name="Nakayama T."/>
            <person name="Obornik M."/>
            <person name="Reyes-Prieto A."/>
            <person name="Armbrust E.V."/>
            <person name="Aves S.J."/>
            <person name="Beiko R.G."/>
            <person name="Coutinho P."/>
            <person name="Dacks J.B."/>
            <person name="Durnford D.G."/>
            <person name="Fast N.M."/>
            <person name="Green B.R."/>
            <person name="Grisdale C.J."/>
            <person name="Hempel F."/>
            <person name="Henrissat B."/>
            <person name="Hoppner M.P."/>
            <person name="Ishida K."/>
            <person name="Kim E."/>
            <person name="Koreny L."/>
            <person name="Kroth P.G."/>
            <person name="Liu Y."/>
            <person name="Malik S.B."/>
            <person name="Maier U.G."/>
            <person name="McRose D."/>
            <person name="Mock T."/>
            <person name="Neilson J.A."/>
            <person name="Onodera N.T."/>
            <person name="Poole A.M."/>
            <person name="Pritham E.J."/>
            <person name="Richards T.A."/>
            <person name="Rocap G."/>
            <person name="Roy S.W."/>
            <person name="Sarai C."/>
            <person name="Schaack S."/>
            <person name="Shirato S."/>
            <person name="Slamovits C.H."/>
            <person name="Spencer D.F."/>
            <person name="Suzuki S."/>
            <person name="Worden A.Z."/>
            <person name="Zauner S."/>
            <person name="Barry K."/>
            <person name="Bell C."/>
            <person name="Bharti A.K."/>
            <person name="Crow J.A."/>
            <person name="Grimwood J."/>
            <person name="Kramer R."/>
            <person name="Lindquist E."/>
            <person name="Lucas S."/>
            <person name="Salamov A."/>
            <person name="McFadden G.I."/>
            <person name="Lane C.E."/>
            <person name="Keeling P.J."/>
            <person name="Gray M.W."/>
            <person name="Grigoriev I.V."/>
            <person name="Archibald J.M."/>
        </authorList>
    </citation>
    <scope>NUCLEOTIDE SEQUENCE</scope>
    <source>
        <strain evidence="3 5">CCMP2712</strain>
    </source>
</reference>
<dbReference type="SMART" id="SM00228">
    <property type="entry name" value="PDZ"/>
    <property type="match status" value="1"/>
</dbReference>
<dbReference type="EnsemblProtists" id="EKX54859">
    <property type="protein sequence ID" value="EKX54859"/>
    <property type="gene ID" value="GUITHDRAFT_149883"/>
</dbReference>
<protein>
    <recommendedName>
        <fullName evidence="2">PDZ domain-containing protein</fullName>
    </recommendedName>
</protein>
<accession>L1K2N9</accession>
<feature type="region of interest" description="Disordered" evidence="1">
    <location>
        <begin position="29"/>
        <end position="49"/>
    </location>
</feature>
<dbReference type="InterPro" id="IPR001478">
    <property type="entry name" value="PDZ"/>
</dbReference>
<dbReference type="HOGENOM" id="CLU_1753173_0_0_1"/>
<evidence type="ECO:0000256" key="1">
    <source>
        <dbReference type="SAM" id="MobiDB-lite"/>
    </source>
</evidence>
<reference evidence="4" key="3">
    <citation type="submission" date="2015-06" db="UniProtKB">
        <authorList>
            <consortium name="EnsemblProtists"/>
        </authorList>
    </citation>
    <scope>IDENTIFICATION</scope>
</reference>
<dbReference type="OrthoDB" id="66881at2759"/>
<gene>
    <name evidence="3" type="ORF">GUITHDRAFT_149883</name>
</gene>
<dbReference type="GeneID" id="17311487"/>
<dbReference type="PaxDb" id="55529-EKX54859"/>
<sequence>MEPNAKGSNFFLDCCNGAIFQEDCCNTKRNRDNHPHLKPNSTSPGSSLRNQMSGVGIVWRVAHSKGIPNDILVVDAFDPQSSAAEADLRPGDILFQVDGEEVIGMPVTSIAEKLFGPVGTQVMITILRGGLNGEVVLVQLERRSSANAA</sequence>
<evidence type="ECO:0000259" key="2">
    <source>
        <dbReference type="SMART" id="SM00228"/>
    </source>
</evidence>
<keyword evidence="5" id="KW-1185">Reference proteome</keyword>
<dbReference type="InterPro" id="IPR041489">
    <property type="entry name" value="PDZ_6"/>
</dbReference>
<dbReference type="InterPro" id="IPR036034">
    <property type="entry name" value="PDZ_sf"/>
</dbReference>
<feature type="compositionally biased region" description="Polar residues" evidence="1">
    <location>
        <begin position="39"/>
        <end position="49"/>
    </location>
</feature>
<proteinExistence type="predicted"/>
<dbReference type="EMBL" id="JH992966">
    <property type="protein sequence ID" value="EKX54859.1"/>
    <property type="molecule type" value="Genomic_DNA"/>
</dbReference>
<evidence type="ECO:0000313" key="5">
    <source>
        <dbReference type="Proteomes" id="UP000011087"/>
    </source>
</evidence>
<reference evidence="5" key="2">
    <citation type="submission" date="2012-11" db="EMBL/GenBank/DDBJ databases">
        <authorList>
            <person name="Kuo A."/>
            <person name="Curtis B.A."/>
            <person name="Tanifuji G."/>
            <person name="Burki F."/>
            <person name="Gruber A."/>
            <person name="Irimia M."/>
            <person name="Maruyama S."/>
            <person name="Arias M.C."/>
            <person name="Ball S.G."/>
            <person name="Gile G.H."/>
            <person name="Hirakawa Y."/>
            <person name="Hopkins J.F."/>
            <person name="Rensing S.A."/>
            <person name="Schmutz J."/>
            <person name="Symeonidi A."/>
            <person name="Elias M."/>
            <person name="Eveleigh R.J."/>
            <person name="Herman E.K."/>
            <person name="Klute M.J."/>
            <person name="Nakayama T."/>
            <person name="Obornik M."/>
            <person name="Reyes-Prieto A."/>
            <person name="Armbrust E.V."/>
            <person name="Aves S.J."/>
            <person name="Beiko R.G."/>
            <person name="Coutinho P."/>
            <person name="Dacks J.B."/>
            <person name="Durnford D.G."/>
            <person name="Fast N.M."/>
            <person name="Green B.R."/>
            <person name="Grisdale C."/>
            <person name="Hempe F."/>
            <person name="Henrissat B."/>
            <person name="Hoppner M.P."/>
            <person name="Ishida K.-I."/>
            <person name="Kim E."/>
            <person name="Koreny L."/>
            <person name="Kroth P.G."/>
            <person name="Liu Y."/>
            <person name="Malik S.-B."/>
            <person name="Maier U.G."/>
            <person name="McRose D."/>
            <person name="Mock T."/>
            <person name="Neilson J.A."/>
            <person name="Onodera N.T."/>
            <person name="Poole A.M."/>
            <person name="Pritham E.J."/>
            <person name="Richards T.A."/>
            <person name="Rocap G."/>
            <person name="Roy S.W."/>
            <person name="Sarai C."/>
            <person name="Schaack S."/>
            <person name="Shirato S."/>
            <person name="Slamovits C.H."/>
            <person name="Spencer D.F."/>
            <person name="Suzuki S."/>
            <person name="Worden A.Z."/>
            <person name="Zauner S."/>
            <person name="Barry K."/>
            <person name="Bell C."/>
            <person name="Bharti A.K."/>
            <person name="Crow J.A."/>
            <person name="Grimwood J."/>
            <person name="Kramer R."/>
            <person name="Lindquist E."/>
            <person name="Lucas S."/>
            <person name="Salamov A."/>
            <person name="McFadden G.I."/>
            <person name="Lane C.E."/>
            <person name="Keeling P.J."/>
            <person name="Gray M.W."/>
            <person name="Grigoriev I.V."/>
            <person name="Archibald J.M."/>
        </authorList>
    </citation>
    <scope>NUCLEOTIDE SEQUENCE</scope>
    <source>
        <strain evidence="5">CCMP2712</strain>
    </source>
</reference>
<evidence type="ECO:0000313" key="4">
    <source>
        <dbReference type="EnsemblProtists" id="EKX54859"/>
    </source>
</evidence>
<dbReference type="Proteomes" id="UP000011087">
    <property type="component" value="Unassembled WGS sequence"/>
</dbReference>
<dbReference type="KEGG" id="gtt:GUITHDRAFT_149883"/>
<dbReference type="RefSeq" id="XP_005841839.1">
    <property type="nucleotide sequence ID" value="XM_005841782.1"/>
</dbReference>
<dbReference type="Pfam" id="PF17820">
    <property type="entry name" value="PDZ_6"/>
    <property type="match status" value="1"/>
</dbReference>
<organism evidence="3">
    <name type="scientific">Guillardia theta (strain CCMP2712)</name>
    <name type="common">Cryptophyte</name>
    <dbReference type="NCBI Taxonomy" id="905079"/>
    <lineage>
        <taxon>Eukaryota</taxon>
        <taxon>Cryptophyceae</taxon>
        <taxon>Pyrenomonadales</taxon>
        <taxon>Geminigeraceae</taxon>
        <taxon>Guillardia</taxon>
    </lineage>
</organism>
<dbReference type="SUPFAM" id="SSF50156">
    <property type="entry name" value="PDZ domain-like"/>
    <property type="match status" value="1"/>
</dbReference>
<dbReference type="AlphaFoldDB" id="L1K2N9"/>